<comment type="subunit">
    <text evidence="2">Monomer.</text>
</comment>
<evidence type="ECO:0000256" key="2">
    <source>
        <dbReference type="ARBA" id="ARBA00011245"/>
    </source>
</evidence>
<dbReference type="AlphaFoldDB" id="A0A1H7ZBH3"/>
<dbReference type="InterPro" id="IPR014718">
    <property type="entry name" value="GH-type_carb-bd"/>
</dbReference>
<dbReference type="Gene3D" id="2.70.98.10">
    <property type="match status" value="1"/>
</dbReference>
<dbReference type="PANTHER" id="PTHR11122">
    <property type="entry name" value="APOSPORY-ASSOCIATED PROTEIN C-RELATED"/>
    <property type="match status" value="1"/>
</dbReference>
<dbReference type="Pfam" id="PF01263">
    <property type="entry name" value="Aldose_epim"/>
    <property type="match status" value="1"/>
</dbReference>
<name>A0A1H7ZBH3_9BACT</name>
<evidence type="ECO:0000313" key="4">
    <source>
        <dbReference type="EMBL" id="SEM55581.1"/>
    </source>
</evidence>
<gene>
    <name evidence="4" type="ORF">SAMN04488505_10528</name>
</gene>
<dbReference type="CDD" id="cd09024">
    <property type="entry name" value="Aldose_epim_lacX"/>
    <property type="match status" value="1"/>
</dbReference>
<dbReference type="GO" id="GO:0030246">
    <property type="term" value="F:carbohydrate binding"/>
    <property type="evidence" value="ECO:0007669"/>
    <property type="project" value="InterPro"/>
</dbReference>
<evidence type="ECO:0000256" key="3">
    <source>
        <dbReference type="ARBA" id="ARBA00022837"/>
    </source>
</evidence>
<dbReference type="InterPro" id="IPR008183">
    <property type="entry name" value="Aldose_1/G6P_1-epimerase"/>
</dbReference>
<protein>
    <submittedName>
        <fullName evidence="4">Galactose mutarotase</fullName>
    </submittedName>
</protein>
<dbReference type="GO" id="GO:0005975">
    <property type="term" value="P:carbohydrate metabolic process"/>
    <property type="evidence" value="ECO:0007669"/>
    <property type="project" value="InterPro"/>
</dbReference>
<dbReference type="SUPFAM" id="SSF74650">
    <property type="entry name" value="Galactose mutarotase-like"/>
    <property type="match status" value="1"/>
</dbReference>
<keyword evidence="5" id="KW-1185">Reference proteome</keyword>
<organism evidence="4 5">
    <name type="scientific">Chitinophaga rupis</name>
    <dbReference type="NCBI Taxonomy" id="573321"/>
    <lineage>
        <taxon>Bacteria</taxon>
        <taxon>Pseudomonadati</taxon>
        <taxon>Bacteroidota</taxon>
        <taxon>Chitinophagia</taxon>
        <taxon>Chitinophagales</taxon>
        <taxon>Chitinophagaceae</taxon>
        <taxon>Chitinophaga</taxon>
    </lineage>
</organism>
<dbReference type="OrthoDB" id="9795355at2"/>
<comment type="cofactor">
    <cofactor evidence="1">
        <name>Ca(2+)</name>
        <dbReference type="ChEBI" id="CHEBI:29108"/>
    </cofactor>
</comment>
<proteinExistence type="predicted"/>
<dbReference type="PANTHER" id="PTHR11122:SF13">
    <property type="entry name" value="GLUCOSE-6-PHOSPHATE 1-EPIMERASE"/>
    <property type="match status" value="1"/>
</dbReference>
<keyword evidence="3" id="KW-0106">Calcium</keyword>
<dbReference type="InterPro" id="IPR011013">
    <property type="entry name" value="Gal_mutarotase_sf_dom"/>
</dbReference>
<reference evidence="4 5" key="1">
    <citation type="submission" date="2016-10" db="EMBL/GenBank/DDBJ databases">
        <authorList>
            <person name="de Groot N.N."/>
        </authorList>
    </citation>
    <scope>NUCLEOTIDE SEQUENCE [LARGE SCALE GENOMIC DNA]</scope>
    <source>
        <strain evidence="4 5">DSM 21039</strain>
    </source>
</reference>
<dbReference type="RefSeq" id="WP_089915907.1">
    <property type="nucleotide sequence ID" value="NZ_FOBB01000005.1"/>
</dbReference>
<dbReference type="EMBL" id="FOBB01000005">
    <property type="protein sequence ID" value="SEM55581.1"/>
    <property type="molecule type" value="Genomic_DNA"/>
</dbReference>
<dbReference type="Proteomes" id="UP000198984">
    <property type="component" value="Unassembled WGS sequence"/>
</dbReference>
<dbReference type="STRING" id="573321.SAMN04488505_10528"/>
<evidence type="ECO:0000256" key="1">
    <source>
        <dbReference type="ARBA" id="ARBA00001913"/>
    </source>
</evidence>
<evidence type="ECO:0000313" key="5">
    <source>
        <dbReference type="Proteomes" id="UP000198984"/>
    </source>
</evidence>
<accession>A0A1H7ZBH3</accession>
<dbReference type="GO" id="GO:0016853">
    <property type="term" value="F:isomerase activity"/>
    <property type="evidence" value="ECO:0007669"/>
    <property type="project" value="InterPro"/>
</dbReference>
<sequence>MLQLSNDKINLTIAEHGAELQTLTRKDMPLEYLWNGDAAFWGKKSPVLFPIVGGLHNNSYRYNGETYTLGRHGFARDMVFTVVEQTATSATLRLTDNADTLKVYPFHFQFEVAYMLQDASLTVTYRVKNTGQEKLLFSVGGHPAFRLPLADGTAYEDYYLYFNREENAGKWPLSAAGLIERTTQPLLEHTHTLPLKRSLFYQDALVLKHLASDTVTLKSDRTPHGLTFHFKGFPYLGIWAAKNADFVCIEPWCGIADHVDASGKLEEKEGIIELAPDAEFERAWSVELF</sequence>
<dbReference type="InterPro" id="IPR037481">
    <property type="entry name" value="LacX"/>
</dbReference>